<dbReference type="AlphaFoldDB" id="A0A1W1XYK8"/>
<evidence type="ECO:0000259" key="2">
    <source>
        <dbReference type="Pfam" id="PF25023"/>
    </source>
</evidence>
<dbReference type="PANTHER" id="PTHR32305">
    <property type="match status" value="1"/>
</dbReference>
<dbReference type="Proteomes" id="UP000192761">
    <property type="component" value="Unassembled WGS sequence"/>
</dbReference>
<dbReference type="Pfam" id="PF05593">
    <property type="entry name" value="RHS_repeat"/>
    <property type="match status" value="4"/>
</dbReference>
<dbReference type="InterPro" id="IPR006530">
    <property type="entry name" value="YD"/>
</dbReference>
<dbReference type="InterPro" id="IPR056823">
    <property type="entry name" value="TEN-like_YD-shell"/>
</dbReference>
<dbReference type="SUPFAM" id="SSF82171">
    <property type="entry name" value="DPP6 N-terminal domain-like"/>
    <property type="match status" value="1"/>
</dbReference>
<sequence length="604" mass="67998">MTNIRLTTVTDALGKQTQHYYDILGYTYRIVHPDGGEEWLYRDNNKNVVQHLHPDGNSDFYRYDERSNLLQHTRPDGTTVHFAWDDDDNLTGIRDPEGNHWLRAYDEQGNVTEETDPLGHKTAYQYNAYGQPVEITDAKGGSKLLSYTAQGQLASYTDCSGKTSSWQYDERGRLSKDVNAAGETTQYHYANGQLAAITHPDGAQSRFEYDAEGRLLNHTDPLGQTTRYSYTLAGLVNQRIDAAGQRLGYAWDALGRLVGLTNENGSQWRFNYDPVGRLLDETGFDNRRTQYHYDEGSGVLAHIDDNGIRTSLQFDAMGRLTERAAGPLTELDSEGVPRNAQREGFAYSAKGQLIYADNAASKLQWFYDETGNLTTEHQHYILNGQSVSAVWQHEYDPLGNRIATVRPDGHRLDWLTYGSGHIHGLLLDQQEQLGFERDDLHREIKRQLGSQLVHTQQYDPAGRLKAQLLAHTEAASQTRSGPLVQRLYQYDQAGQLTGIADSRRGSLSYRYDPVGRLLEANSALGKESFAFDPAGNLLDAKTQDTRSFQQDTSQFTSRMTGGSKLLDKLLRDYAGVHYHYDNRGNLSTRISNGQSTWSCLQNPA</sequence>
<keyword evidence="4" id="KW-1185">Reference proteome</keyword>
<dbReference type="EMBL" id="FWXD01000028">
    <property type="protein sequence ID" value="SMC29050.1"/>
    <property type="molecule type" value="Genomic_DNA"/>
</dbReference>
<evidence type="ECO:0000256" key="1">
    <source>
        <dbReference type="ARBA" id="ARBA00022737"/>
    </source>
</evidence>
<evidence type="ECO:0000313" key="3">
    <source>
        <dbReference type="EMBL" id="SMC29050.1"/>
    </source>
</evidence>
<dbReference type="RefSeq" id="WP_084092513.1">
    <property type="nucleotide sequence ID" value="NZ_FWXD01000028.1"/>
</dbReference>
<dbReference type="InterPro" id="IPR031325">
    <property type="entry name" value="RHS_repeat"/>
</dbReference>
<name>A0A1W1XYK8_9NEIS</name>
<feature type="domain" description="Teneurin-like YD-shell" evidence="2">
    <location>
        <begin position="249"/>
        <end position="383"/>
    </location>
</feature>
<dbReference type="InterPro" id="IPR050708">
    <property type="entry name" value="T6SS_VgrG/RHS"/>
</dbReference>
<reference evidence="3 4" key="1">
    <citation type="submission" date="2017-04" db="EMBL/GenBank/DDBJ databases">
        <authorList>
            <person name="Afonso C.L."/>
            <person name="Miller P.J."/>
            <person name="Scott M.A."/>
            <person name="Spackman E."/>
            <person name="Goraichik I."/>
            <person name="Dimitrov K.M."/>
            <person name="Suarez D.L."/>
            <person name="Swayne D.E."/>
        </authorList>
    </citation>
    <scope>NUCLEOTIDE SEQUENCE [LARGE SCALE GENOMIC DNA]</scope>
    <source>
        <strain evidence="3 4">DSM 23236</strain>
    </source>
</reference>
<accession>A0A1W1XYK8</accession>
<dbReference type="Pfam" id="PF25023">
    <property type="entry name" value="TEN_YD-shell"/>
    <property type="match status" value="1"/>
</dbReference>
<keyword evidence="1" id="KW-0677">Repeat</keyword>
<proteinExistence type="predicted"/>
<dbReference type="Gene3D" id="2.180.10.10">
    <property type="entry name" value="RHS repeat-associated core"/>
    <property type="match status" value="2"/>
</dbReference>
<dbReference type="PANTHER" id="PTHR32305:SF15">
    <property type="entry name" value="PROTEIN RHSA-RELATED"/>
    <property type="match status" value="1"/>
</dbReference>
<organism evidence="3 4">
    <name type="scientific">Andreprevotia lacus DSM 23236</name>
    <dbReference type="NCBI Taxonomy" id="1121001"/>
    <lineage>
        <taxon>Bacteria</taxon>
        <taxon>Pseudomonadati</taxon>
        <taxon>Pseudomonadota</taxon>
        <taxon>Betaproteobacteria</taxon>
        <taxon>Neisseriales</taxon>
        <taxon>Chitinibacteraceae</taxon>
        <taxon>Andreprevotia</taxon>
    </lineage>
</organism>
<dbReference type="STRING" id="1121001.SAMN02745857_03571"/>
<evidence type="ECO:0000313" key="4">
    <source>
        <dbReference type="Proteomes" id="UP000192761"/>
    </source>
</evidence>
<dbReference type="NCBIfam" id="TIGR01643">
    <property type="entry name" value="YD_repeat_2x"/>
    <property type="match status" value="8"/>
</dbReference>
<gene>
    <name evidence="3" type="ORF">SAMN02745857_03571</name>
</gene>
<dbReference type="OrthoDB" id="8570628at2"/>
<protein>
    <submittedName>
        <fullName evidence="3">YD repeat-containing protein</fullName>
    </submittedName>
</protein>